<dbReference type="RefSeq" id="WP_136966924.1">
    <property type="nucleotide sequence ID" value="NZ_JARZHI010000086.1"/>
</dbReference>
<reference evidence="3 4" key="1">
    <citation type="submission" date="2023-04" db="EMBL/GenBank/DDBJ databases">
        <title>The genome sequence of Polyangium sorediatum DSM14670.</title>
        <authorList>
            <person name="Zhang X."/>
        </authorList>
    </citation>
    <scope>NUCLEOTIDE SEQUENCE [LARGE SCALE GENOMIC DNA]</scope>
    <source>
        <strain evidence="3 4">DSM 14670</strain>
    </source>
</reference>
<proteinExistence type="predicted"/>
<keyword evidence="2" id="KW-0732">Signal</keyword>
<dbReference type="EMBL" id="JARZHI010000086">
    <property type="protein sequence ID" value="MDI1436570.1"/>
    <property type="molecule type" value="Genomic_DNA"/>
</dbReference>
<evidence type="ECO:0000313" key="4">
    <source>
        <dbReference type="Proteomes" id="UP001160301"/>
    </source>
</evidence>
<keyword evidence="4" id="KW-1185">Reference proteome</keyword>
<comment type="caution">
    <text evidence="3">The sequence shown here is derived from an EMBL/GenBank/DDBJ whole genome shotgun (WGS) entry which is preliminary data.</text>
</comment>
<name>A0ABT6P7H6_9BACT</name>
<accession>A0ABT6P7H6</accession>
<evidence type="ECO:0000313" key="3">
    <source>
        <dbReference type="EMBL" id="MDI1436570.1"/>
    </source>
</evidence>
<dbReference type="Proteomes" id="UP001160301">
    <property type="component" value="Unassembled WGS sequence"/>
</dbReference>
<feature type="signal peptide" evidence="2">
    <location>
        <begin position="1"/>
        <end position="21"/>
    </location>
</feature>
<feature type="compositionally biased region" description="Polar residues" evidence="1">
    <location>
        <begin position="29"/>
        <end position="39"/>
    </location>
</feature>
<protein>
    <recommendedName>
        <fullName evidence="5">Tetratricopeptide repeat protein</fullName>
    </recommendedName>
</protein>
<gene>
    <name evidence="3" type="ORF">QHF89_44100</name>
</gene>
<organism evidence="3 4">
    <name type="scientific">Polyangium sorediatum</name>
    <dbReference type="NCBI Taxonomy" id="889274"/>
    <lineage>
        <taxon>Bacteria</taxon>
        <taxon>Pseudomonadati</taxon>
        <taxon>Myxococcota</taxon>
        <taxon>Polyangia</taxon>
        <taxon>Polyangiales</taxon>
        <taxon>Polyangiaceae</taxon>
        <taxon>Polyangium</taxon>
    </lineage>
</organism>
<sequence length="418" mass="44448">MSRSAALATLLVFSLSVPCEAAEDEKGTPSPSAVQTTEPKTSRAARANARLSQQEEARFKALVESGDRALAAGRLNDAADAYEGALNLKLDPRLLGRLGLVLSMFQQTPENDIVIARALHAAVSEAAGASSAERRQFFEAYERVRKRVCRLDVMTSDVNANVMIGGSNVGRSEGAFWTFVPPGKIDVVASLPERRDVKETVACVSGKPIFVELNFPPPPPREAPPRGTIVREPKEKPVVVREKVGPLSAPTGRGLFSVEGGPTLVAGALPSPALGASLAGWYRRETFSVTAGVRGAWSVGSVEDRPIDAFILSGVAGPCVSWRWLDTCVLASLNVIQYDMADPPPYLPDRESEVIPGVGIGIGARYKIAGPVSIRLFGDVSSMLRQTSISIQTPNSATPVWNGGRFLASAGVTFVISQ</sequence>
<evidence type="ECO:0000256" key="1">
    <source>
        <dbReference type="SAM" id="MobiDB-lite"/>
    </source>
</evidence>
<evidence type="ECO:0000256" key="2">
    <source>
        <dbReference type="SAM" id="SignalP"/>
    </source>
</evidence>
<evidence type="ECO:0008006" key="5">
    <source>
        <dbReference type="Google" id="ProtNLM"/>
    </source>
</evidence>
<feature type="region of interest" description="Disordered" evidence="1">
    <location>
        <begin position="22"/>
        <end position="47"/>
    </location>
</feature>
<feature type="chain" id="PRO_5045801200" description="Tetratricopeptide repeat protein" evidence="2">
    <location>
        <begin position="22"/>
        <end position="418"/>
    </location>
</feature>